<dbReference type="EMBL" id="JAOALG010000002">
    <property type="protein sequence ID" value="MEQ5842266.1"/>
    <property type="molecule type" value="Genomic_DNA"/>
</dbReference>
<dbReference type="InterPro" id="IPR000485">
    <property type="entry name" value="AsnC-type_HTH_dom"/>
</dbReference>
<dbReference type="PANTHER" id="PTHR30154">
    <property type="entry name" value="LEUCINE-RESPONSIVE REGULATORY PROTEIN"/>
    <property type="match status" value="1"/>
</dbReference>
<dbReference type="Pfam" id="PF01037">
    <property type="entry name" value="AsnC_trans_reg"/>
    <property type="match status" value="1"/>
</dbReference>
<dbReference type="GO" id="GO:0043200">
    <property type="term" value="P:response to amino acid"/>
    <property type="evidence" value="ECO:0007669"/>
    <property type="project" value="TreeGrafter"/>
</dbReference>
<gene>
    <name evidence="6" type="ORF">BWP39_24450</name>
    <name evidence="5" type="ORF">N0A02_22740</name>
</gene>
<dbReference type="InterPro" id="IPR019887">
    <property type="entry name" value="Tscrpt_reg_AsnC/Lrp_C"/>
</dbReference>
<evidence type="ECO:0000313" key="5">
    <source>
        <dbReference type="EMBL" id="MEQ5842266.1"/>
    </source>
</evidence>
<protein>
    <submittedName>
        <fullName evidence="5 6">AsnC family transcriptional regulator</fullName>
    </submittedName>
</protein>
<comment type="caution">
    <text evidence="6">The sequence shown here is derived from an EMBL/GenBank/DDBJ whole genome shotgun (WGS) entry which is preliminary data.</text>
</comment>
<dbReference type="AlphaFoldDB" id="A0A2A4ERP8"/>
<evidence type="ECO:0000313" key="6">
    <source>
        <dbReference type="EMBL" id="PCE22836.1"/>
    </source>
</evidence>
<dbReference type="SUPFAM" id="SSF46785">
    <property type="entry name" value="Winged helix' DNA-binding domain"/>
    <property type="match status" value="1"/>
</dbReference>
<proteinExistence type="predicted"/>
<dbReference type="PANTHER" id="PTHR30154:SF34">
    <property type="entry name" value="TRANSCRIPTIONAL REGULATOR AZLB"/>
    <property type="match status" value="1"/>
</dbReference>
<keyword evidence="1" id="KW-0805">Transcription regulation</keyword>
<dbReference type="Proteomes" id="UP001469089">
    <property type="component" value="Unassembled WGS sequence"/>
</dbReference>
<evidence type="ECO:0000259" key="4">
    <source>
        <dbReference type="PROSITE" id="PS50956"/>
    </source>
</evidence>
<name>A0A2A4ERP8_9BURK</name>
<evidence type="ECO:0000256" key="2">
    <source>
        <dbReference type="ARBA" id="ARBA00023125"/>
    </source>
</evidence>
<evidence type="ECO:0000313" key="8">
    <source>
        <dbReference type="Proteomes" id="UP001469089"/>
    </source>
</evidence>
<sequence length="154" mass="17187">MLELDRIDQDMLRLLQADGRMTGGKLAEKLALSESPSWRRQKRLEADGYIEGYQAIVSRKKLGLGVLAFVRLSVAEHSESVLTKIEMHLAAHQNVLSCHKVSGDADYLVQIVAKDLDEYGRFFTSIFSDLPGIATLHSNLSLQEVKATSQLPIY</sequence>
<dbReference type="GO" id="GO:0005829">
    <property type="term" value="C:cytosol"/>
    <property type="evidence" value="ECO:0007669"/>
    <property type="project" value="TreeGrafter"/>
</dbReference>
<dbReference type="Gene3D" id="1.10.10.10">
    <property type="entry name" value="Winged helix-like DNA-binding domain superfamily/Winged helix DNA-binding domain"/>
    <property type="match status" value="1"/>
</dbReference>
<dbReference type="Proteomes" id="UP000218022">
    <property type="component" value="Unassembled WGS sequence"/>
</dbReference>
<keyword evidence="2" id="KW-0238">DNA-binding</keyword>
<dbReference type="PRINTS" id="PR00033">
    <property type="entry name" value="HTHASNC"/>
</dbReference>
<dbReference type="Pfam" id="PF13412">
    <property type="entry name" value="HTH_24"/>
    <property type="match status" value="1"/>
</dbReference>
<dbReference type="OrthoDB" id="166264at2"/>
<dbReference type="EMBL" id="MTZV01000006">
    <property type="protein sequence ID" value="PCE22836.1"/>
    <property type="molecule type" value="Genomic_DNA"/>
</dbReference>
<dbReference type="InterPro" id="IPR036390">
    <property type="entry name" value="WH_DNA-bd_sf"/>
</dbReference>
<dbReference type="Gene3D" id="3.30.70.920">
    <property type="match status" value="1"/>
</dbReference>
<evidence type="ECO:0000313" key="7">
    <source>
        <dbReference type="Proteomes" id="UP000218022"/>
    </source>
</evidence>
<organism evidence="6 7">
    <name type="scientific">Paraburkholderia acidicola</name>
    <dbReference type="NCBI Taxonomy" id="1912599"/>
    <lineage>
        <taxon>Bacteria</taxon>
        <taxon>Pseudomonadati</taxon>
        <taxon>Pseudomonadota</taxon>
        <taxon>Betaproteobacteria</taxon>
        <taxon>Burkholderiales</taxon>
        <taxon>Burkholderiaceae</taxon>
        <taxon>Paraburkholderia</taxon>
    </lineage>
</organism>
<dbReference type="SMART" id="SM00344">
    <property type="entry name" value="HTH_ASNC"/>
    <property type="match status" value="1"/>
</dbReference>
<dbReference type="InterPro" id="IPR036388">
    <property type="entry name" value="WH-like_DNA-bd_sf"/>
</dbReference>
<dbReference type="RefSeq" id="WP_096724848.1">
    <property type="nucleotide sequence ID" value="NZ_JAOALG010000002.1"/>
</dbReference>
<evidence type="ECO:0000256" key="3">
    <source>
        <dbReference type="ARBA" id="ARBA00023163"/>
    </source>
</evidence>
<dbReference type="InterPro" id="IPR019888">
    <property type="entry name" value="Tscrpt_reg_AsnC-like"/>
</dbReference>
<dbReference type="SUPFAM" id="SSF54909">
    <property type="entry name" value="Dimeric alpha+beta barrel"/>
    <property type="match status" value="1"/>
</dbReference>
<reference evidence="5" key="2">
    <citation type="submission" date="2022-09" db="EMBL/GenBank/DDBJ databases">
        <authorList>
            <person name="Fergusson C."/>
            <person name="Paulo B.S."/>
            <person name="Eustaquio A.S."/>
            <person name="Linington R."/>
        </authorList>
    </citation>
    <scope>NUCLEOTIDE SEQUENCE</scope>
    <source>
        <strain evidence="5">RL17-338-BIF-B</strain>
    </source>
</reference>
<dbReference type="InterPro" id="IPR011008">
    <property type="entry name" value="Dimeric_a/b-barrel"/>
</dbReference>
<accession>A0A2A4ERP8</accession>
<reference evidence="5 8" key="3">
    <citation type="journal article" date="2024" name="Chem. Sci.">
        <title>Discovery of a lagriamide polyketide by integrated genome mining, isotopic labeling, and untargeted metabolomics.</title>
        <authorList>
            <person name="Fergusson C.H."/>
            <person name="Saulog J."/>
            <person name="Paulo B.S."/>
            <person name="Wilson D.M."/>
            <person name="Liu D.Y."/>
            <person name="Morehouse N.J."/>
            <person name="Waterworth S."/>
            <person name="Barkei J."/>
            <person name="Gray C.A."/>
            <person name="Kwan J.C."/>
            <person name="Eustaquio A.S."/>
            <person name="Linington R.G."/>
        </authorList>
    </citation>
    <scope>NUCLEOTIDE SEQUENCE [LARGE SCALE GENOMIC DNA]</scope>
    <source>
        <strain evidence="5 8">RL17-338-BIF-B</strain>
    </source>
</reference>
<dbReference type="PROSITE" id="PS50956">
    <property type="entry name" value="HTH_ASNC_2"/>
    <property type="match status" value="1"/>
</dbReference>
<feature type="domain" description="HTH asnC-type" evidence="4">
    <location>
        <begin position="4"/>
        <end position="65"/>
    </location>
</feature>
<keyword evidence="8" id="KW-1185">Reference proteome</keyword>
<evidence type="ECO:0000256" key="1">
    <source>
        <dbReference type="ARBA" id="ARBA00023015"/>
    </source>
</evidence>
<dbReference type="GO" id="GO:0043565">
    <property type="term" value="F:sequence-specific DNA binding"/>
    <property type="evidence" value="ECO:0007669"/>
    <property type="project" value="InterPro"/>
</dbReference>
<reference evidence="6 7" key="1">
    <citation type="submission" date="2017-01" db="EMBL/GenBank/DDBJ databases">
        <title>Whole-Genome Shotgun Sequencing of Two beta-Proteobacterial Species in Search of the Bulgecin Biosynthetic Cluster.</title>
        <authorList>
            <person name="Horsman M.E."/>
            <person name="Marous D.R."/>
            <person name="Li R."/>
            <person name="Oliver R.A."/>
            <person name="Byun B."/>
            <person name="Emrich S.J."/>
            <person name="Boggess B."/>
            <person name="Townsend C.A."/>
            <person name="Mobashery S."/>
        </authorList>
    </citation>
    <scope>NUCLEOTIDE SEQUENCE [LARGE SCALE GENOMIC DNA]</scope>
    <source>
        <strain evidence="6 7">ATCC 31363</strain>
    </source>
</reference>
<keyword evidence="3" id="KW-0804">Transcription</keyword>